<dbReference type="EMBL" id="FOAT01000003">
    <property type="protein sequence ID" value="SEK59980.1"/>
    <property type="molecule type" value="Genomic_DNA"/>
</dbReference>
<dbReference type="SUPFAM" id="SSF50156">
    <property type="entry name" value="PDZ domain-like"/>
    <property type="match status" value="1"/>
</dbReference>
<name>A0A1H7IEN0_RUMAL</name>
<keyword evidence="5" id="KW-0472">Membrane</keyword>
<accession>A0A1H7IEN0</accession>
<evidence type="ECO:0000256" key="3">
    <source>
        <dbReference type="ARBA" id="ARBA00022801"/>
    </source>
</evidence>
<evidence type="ECO:0000259" key="6">
    <source>
        <dbReference type="SMART" id="SM00228"/>
    </source>
</evidence>
<evidence type="ECO:0000256" key="1">
    <source>
        <dbReference type="ARBA" id="ARBA00010541"/>
    </source>
</evidence>
<dbReference type="Gene3D" id="2.40.10.120">
    <property type="match status" value="1"/>
</dbReference>
<feature type="region of interest" description="Disordered" evidence="4">
    <location>
        <begin position="1"/>
        <end position="21"/>
    </location>
</feature>
<gene>
    <name evidence="7" type="ORF">SAMN05216469_103324</name>
</gene>
<dbReference type="Pfam" id="PF13365">
    <property type="entry name" value="Trypsin_2"/>
    <property type="match status" value="1"/>
</dbReference>
<dbReference type="InterPro" id="IPR001478">
    <property type="entry name" value="PDZ"/>
</dbReference>
<dbReference type="SUPFAM" id="SSF50494">
    <property type="entry name" value="Trypsin-like serine proteases"/>
    <property type="match status" value="1"/>
</dbReference>
<evidence type="ECO:0000256" key="5">
    <source>
        <dbReference type="SAM" id="Phobius"/>
    </source>
</evidence>
<dbReference type="PANTHER" id="PTHR22939:SF129">
    <property type="entry name" value="SERINE PROTEASE HTRA2, MITOCHONDRIAL"/>
    <property type="match status" value="1"/>
</dbReference>
<dbReference type="Pfam" id="PF13180">
    <property type="entry name" value="PDZ_2"/>
    <property type="match status" value="1"/>
</dbReference>
<keyword evidence="5" id="KW-0812">Transmembrane</keyword>
<dbReference type="AlphaFoldDB" id="A0A1H7IEN0"/>
<evidence type="ECO:0000313" key="8">
    <source>
        <dbReference type="Proteomes" id="UP000186015"/>
    </source>
</evidence>
<dbReference type="GO" id="GO:0004252">
    <property type="term" value="F:serine-type endopeptidase activity"/>
    <property type="evidence" value="ECO:0007669"/>
    <property type="project" value="InterPro"/>
</dbReference>
<dbReference type="GO" id="GO:0006508">
    <property type="term" value="P:proteolysis"/>
    <property type="evidence" value="ECO:0007669"/>
    <property type="project" value="UniProtKB-KW"/>
</dbReference>
<dbReference type="PRINTS" id="PR00834">
    <property type="entry name" value="PROTEASES2C"/>
</dbReference>
<evidence type="ECO:0000256" key="4">
    <source>
        <dbReference type="SAM" id="MobiDB-lite"/>
    </source>
</evidence>
<sequence length="457" mass="49075">MDFEKDLTENTQGETENAEENITDAAEKLAKNASDSWDYSRQYFTMPKGAVENDEIVDGDFWKGITLPDIDEKPRGRNIAKRVVLNTLFAVVFLGTGFLIACVSARGKGVVSNLVTGGKHMTFNMKVADRPEVGDELKDEMGRYTAQGIAEVCGPSVVSLDIFTEQSTIMPTGKGSGIIISSDGYIVSNAHVIDKAKNGIKAVLNDGREYAAEVIGSDPRTDIAVIKIPATDLQPAEFGNSDQVKLGEDVVCIGTPAGYRHSITKGVVSGTDRRVIPENSTLGVSCLQVDAAINPGNSGGAMFNMWGQVIGITSSKLASIDYEGIGFAITTNEAKSVIEDLMETGTVKGKARMGIVFVQISEATAELTNSTPGLSVQSIAPECDVANTDLQPGDLITHINGTSVNDIEDVPAYVRKMEPGDEVTCHVIRKTGDKETEFDITFQLMDDRNTLVEDTEE</sequence>
<feature type="domain" description="PDZ" evidence="6">
    <location>
        <begin position="351"/>
        <end position="431"/>
    </location>
</feature>
<dbReference type="Gene3D" id="2.30.42.10">
    <property type="match status" value="1"/>
</dbReference>
<dbReference type="RefSeq" id="WP_074830977.1">
    <property type="nucleotide sequence ID" value="NZ_FOAT01000003.1"/>
</dbReference>
<keyword evidence="3" id="KW-0378">Hydrolase</keyword>
<feature type="transmembrane region" description="Helical" evidence="5">
    <location>
        <begin position="83"/>
        <end position="101"/>
    </location>
</feature>
<dbReference type="OrthoDB" id="9758917at2"/>
<keyword evidence="5" id="KW-1133">Transmembrane helix</keyword>
<organism evidence="7 8">
    <name type="scientific">Ruminococcus albus</name>
    <dbReference type="NCBI Taxonomy" id="1264"/>
    <lineage>
        <taxon>Bacteria</taxon>
        <taxon>Bacillati</taxon>
        <taxon>Bacillota</taxon>
        <taxon>Clostridia</taxon>
        <taxon>Eubacteriales</taxon>
        <taxon>Oscillospiraceae</taxon>
        <taxon>Ruminococcus</taxon>
    </lineage>
</organism>
<dbReference type="InterPro" id="IPR001940">
    <property type="entry name" value="Peptidase_S1C"/>
</dbReference>
<reference evidence="7 8" key="1">
    <citation type="submission" date="2016-10" db="EMBL/GenBank/DDBJ databases">
        <authorList>
            <person name="de Groot N.N."/>
        </authorList>
    </citation>
    <scope>NUCLEOTIDE SEQUENCE [LARGE SCALE GENOMIC DNA]</scope>
    <source>
        <strain evidence="7 8">KH2T6</strain>
    </source>
</reference>
<keyword evidence="2 7" id="KW-0645">Protease</keyword>
<dbReference type="SMART" id="SM00228">
    <property type="entry name" value="PDZ"/>
    <property type="match status" value="1"/>
</dbReference>
<dbReference type="Proteomes" id="UP000186015">
    <property type="component" value="Unassembled WGS sequence"/>
</dbReference>
<evidence type="ECO:0000256" key="2">
    <source>
        <dbReference type="ARBA" id="ARBA00022670"/>
    </source>
</evidence>
<comment type="similarity">
    <text evidence="1">Belongs to the peptidase S1C family.</text>
</comment>
<dbReference type="InterPro" id="IPR009003">
    <property type="entry name" value="Peptidase_S1_PA"/>
</dbReference>
<protein>
    <submittedName>
        <fullName evidence="7">Serine protease Do</fullName>
    </submittedName>
</protein>
<evidence type="ECO:0000313" key="7">
    <source>
        <dbReference type="EMBL" id="SEK59980.1"/>
    </source>
</evidence>
<dbReference type="PANTHER" id="PTHR22939">
    <property type="entry name" value="SERINE PROTEASE FAMILY S1C HTRA-RELATED"/>
    <property type="match status" value="1"/>
</dbReference>
<proteinExistence type="inferred from homology"/>
<dbReference type="InterPro" id="IPR036034">
    <property type="entry name" value="PDZ_sf"/>
</dbReference>